<keyword evidence="1" id="KW-1133">Transmembrane helix</keyword>
<evidence type="ECO:0000313" key="2">
    <source>
        <dbReference type="EMBL" id="MBZ9613907.1"/>
    </source>
</evidence>
<dbReference type="Proteomes" id="UP000663814">
    <property type="component" value="Unassembled WGS sequence"/>
</dbReference>
<evidence type="ECO:0000313" key="3">
    <source>
        <dbReference type="Proteomes" id="UP000663814"/>
    </source>
</evidence>
<organism evidence="2 3">
    <name type="scientific">Rheinheimera maricola</name>
    <dbReference type="NCBI Taxonomy" id="2793282"/>
    <lineage>
        <taxon>Bacteria</taxon>
        <taxon>Pseudomonadati</taxon>
        <taxon>Pseudomonadota</taxon>
        <taxon>Gammaproteobacteria</taxon>
        <taxon>Chromatiales</taxon>
        <taxon>Chromatiaceae</taxon>
        <taxon>Rheinheimera</taxon>
    </lineage>
</organism>
<accession>A0ABS7XH94</accession>
<protein>
    <submittedName>
        <fullName evidence="2">Uncharacterized protein</fullName>
    </submittedName>
</protein>
<keyword evidence="1" id="KW-0812">Transmembrane</keyword>
<dbReference type="EMBL" id="JAERPS020000014">
    <property type="protein sequence ID" value="MBZ9613907.1"/>
    <property type="molecule type" value="Genomic_DNA"/>
</dbReference>
<reference evidence="2 3" key="2">
    <citation type="submission" date="2021-08" db="EMBL/GenBank/DDBJ databases">
        <title>Rheinheimera aquimaris sp. nov., isolated from seawater of the East Sea in Korea.</title>
        <authorList>
            <person name="Kim K.H."/>
            <person name="Wenting R."/>
            <person name="Kim K.R."/>
            <person name="Jeon C.O."/>
        </authorList>
    </citation>
    <scope>NUCLEOTIDE SEQUENCE [LARGE SCALE GENOMIC DNA]</scope>
    <source>
        <strain evidence="2 3">MA-13</strain>
    </source>
</reference>
<reference evidence="2 3" key="1">
    <citation type="submission" date="2020-12" db="EMBL/GenBank/DDBJ databases">
        <authorList>
            <person name="Ruan W."/>
            <person name="Khan S.A."/>
            <person name="Jeon C.O."/>
        </authorList>
    </citation>
    <scope>NUCLEOTIDE SEQUENCE [LARGE SCALE GENOMIC DNA]</scope>
    <source>
        <strain evidence="2 3">MA-13</strain>
    </source>
</reference>
<dbReference type="RefSeq" id="WP_205313558.1">
    <property type="nucleotide sequence ID" value="NZ_JAERPS020000014.1"/>
</dbReference>
<sequence length="96" mass="11029">MSIDEKSGSGILSSLLKFANKDTKELINVFLFMFIPMVFMLLLMGVFKMINKIDEPNDACWAIEKVDDQFFKINKCSGEIEILDVNKNDEKTKTRT</sequence>
<feature type="transmembrane region" description="Helical" evidence="1">
    <location>
        <begin position="26"/>
        <end position="47"/>
    </location>
</feature>
<evidence type="ECO:0000256" key="1">
    <source>
        <dbReference type="SAM" id="Phobius"/>
    </source>
</evidence>
<keyword evidence="1" id="KW-0472">Membrane</keyword>
<name>A0ABS7XH94_9GAMM</name>
<gene>
    <name evidence="2" type="ORF">I4W93_020155</name>
</gene>
<proteinExistence type="predicted"/>
<comment type="caution">
    <text evidence="2">The sequence shown here is derived from an EMBL/GenBank/DDBJ whole genome shotgun (WGS) entry which is preliminary data.</text>
</comment>
<keyword evidence="3" id="KW-1185">Reference proteome</keyword>